<dbReference type="GO" id="GO:0006352">
    <property type="term" value="P:DNA-templated transcription initiation"/>
    <property type="evidence" value="ECO:0007669"/>
    <property type="project" value="InterPro"/>
</dbReference>
<protein>
    <recommendedName>
        <fullName evidence="6">RPA43 OB domain-containing protein</fullName>
    </recommendedName>
</protein>
<evidence type="ECO:0000313" key="7">
    <source>
        <dbReference type="EMBL" id="CAH1395082.1"/>
    </source>
</evidence>
<feature type="compositionally biased region" description="Polar residues" evidence="5">
    <location>
        <begin position="311"/>
        <end position="324"/>
    </location>
</feature>
<dbReference type="InterPro" id="IPR045113">
    <property type="entry name" value="Rpb7-like"/>
</dbReference>
<dbReference type="InterPro" id="IPR036898">
    <property type="entry name" value="RNA_pol_Rpb7-like_N_sf"/>
</dbReference>
<evidence type="ECO:0000256" key="2">
    <source>
        <dbReference type="ARBA" id="ARBA00022478"/>
    </source>
</evidence>
<dbReference type="PANTHER" id="PTHR12709">
    <property type="entry name" value="DNA-DIRECTED RNA POLYMERASE II, III"/>
    <property type="match status" value="1"/>
</dbReference>
<reference evidence="7" key="1">
    <citation type="submission" date="2022-01" db="EMBL/GenBank/DDBJ databases">
        <authorList>
            <person name="King R."/>
        </authorList>
    </citation>
    <scope>NUCLEOTIDE SEQUENCE</scope>
</reference>
<keyword evidence="4" id="KW-0539">Nucleus</keyword>
<evidence type="ECO:0000259" key="6">
    <source>
        <dbReference type="Pfam" id="PF17875"/>
    </source>
</evidence>
<gene>
    <name evidence="7" type="ORF">NEZAVI_LOCUS5414</name>
</gene>
<evidence type="ECO:0000256" key="5">
    <source>
        <dbReference type="SAM" id="MobiDB-lite"/>
    </source>
</evidence>
<organism evidence="7 8">
    <name type="scientific">Nezara viridula</name>
    <name type="common">Southern green stink bug</name>
    <name type="synonym">Cimex viridulus</name>
    <dbReference type="NCBI Taxonomy" id="85310"/>
    <lineage>
        <taxon>Eukaryota</taxon>
        <taxon>Metazoa</taxon>
        <taxon>Ecdysozoa</taxon>
        <taxon>Arthropoda</taxon>
        <taxon>Hexapoda</taxon>
        <taxon>Insecta</taxon>
        <taxon>Pterygota</taxon>
        <taxon>Neoptera</taxon>
        <taxon>Paraneoptera</taxon>
        <taxon>Hemiptera</taxon>
        <taxon>Heteroptera</taxon>
        <taxon>Panheteroptera</taxon>
        <taxon>Pentatomomorpha</taxon>
        <taxon>Pentatomoidea</taxon>
        <taxon>Pentatomidae</taxon>
        <taxon>Pentatominae</taxon>
        <taxon>Nezara</taxon>
    </lineage>
</organism>
<dbReference type="EMBL" id="OV725079">
    <property type="protein sequence ID" value="CAH1395082.1"/>
    <property type="molecule type" value="Genomic_DNA"/>
</dbReference>
<name>A0A9P0EGX9_NEZVI</name>
<feature type="domain" description="RPA43 OB" evidence="6">
    <location>
        <begin position="100"/>
        <end position="207"/>
    </location>
</feature>
<dbReference type="Proteomes" id="UP001152798">
    <property type="component" value="Chromosome 3"/>
</dbReference>
<feature type="region of interest" description="Disordered" evidence="5">
    <location>
        <begin position="261"/>
        <end position="350"/>
    </location>
</feature>
<feature type="compositionally biased region" description="Basic residues" evidence="5">
    <location>
        <begin position="271"/>
        <end position="280"/>
    </location>
</feature>
<dbReference type="GO" id="GO:0006362">
    <property type="term" value="P:transcription elongation by RNA polymerase I"/>
    <property type="evidence" value="ECO:0007669"/>
    <property type="project" value="TreeGrafter"/>
</dbReference>
<evidence type="ECO:0000256" key="4">
    <source>
        <dbReference type="ARBA" id="ARBA00023242"/>
    </source>
</evidence>
<dbReference type="InterPro" id="IPR041178">
    <property type="entry name" value="RPA43_OB"/>
</dbReference>
<keyword evidence="3" id="KW-0804">Transcription</keyword>
<dbReference type="Gene3D" id="3.30.1490.120">
    <property type="entry name" value="RNA polymerase Rpb7-like, N-terminal domain"/>
    <property type="match status" value="1"/>
</dbReference>
<dbReference type="PANTHER" id="PTHR12709:SF5">
    <property type="entry name" value="DNA-DIRECTED RNA POLYMERASE I SUBUNIT RPA43"/>
    <property type="match status" value="1"/>
</dbReference>
<dbReference type="Pfam" id="PF17875">
    <property type="entry name" value="RPA43_OB"/>
    <property type="match status" value="1"/>
</dbReference>
<dbReference type="Gene3D" id="2.40.50.1060">
    <property type="match status" value="1"/>
</dbReference>
<keyword evidence="2" id="KW-0240">DNA-directed RNA polymerase</keyword>
<dbReference type="AlphaFoldDB" id="A0A9P0EGX9"/>
<dbReference type="OrthoDB" id="10250504at2759"/>
<dbReference type="GO" id="GO:0005736">
    <property type="term" value="C:RNA polymerase I complex"/>
    <property type="evidence" value="ECO:0007669"/>
    <property type="project" value="TreeGrafter"/>
</dbReference>
<evidence type="ECO:0000256" key="3">
    <source>
        <dbReference type="ARBA" id="ARBA00023163"/>
    </source>
</evidence>
<comment type="subcellular location">
    <subcellularLocation>
        <location evidence="1">Nucleus</location>
    </subcellularLocation>
</comment>
<evidence type="ECO:0000313" key="8">
    <source>
        <dbReference type="Proteomes" id="UP001152798"/>
    </source>
</evidence>
<evidence type="ECO:0000256" key="1">
    <source>
        <dbReference type="ARBA" id="ARBA00004123"/>
    </source>
</evidence>
<accession>A0A9P0EGX9</accession>
<sequence>MALKKVSYSVPNLKTLVNSSNSCVYCIENCTRSMTVLPVHLNNIKRSVNQLLSDRVTTYDAVLKGIILGHKNIKVINHVQLNDDGNFALDYVADIYIFKPEVENHLSGEVNKKSKDHIGVLVHSFFNVSIPRPRNDTECPKNWIGFDVNIGQTVIFEVVKVNFSGRLPFIKGKLIDLCEIDFEDRDSGIGGHESMEESTIMKDKSISDKDVKNKKKKKKRKSEDISHQVYNDNLLEQDSIDNNEEIGTSEALIDALVQEADNEQKNCSPEKKKKKKKKRVSIVEDVSEEPTMPCFKEETPKSKKRKFSELESFQETEPNSSFNTDEVDEIPVPKKKKKKKHFDSSANNDV</sequence>
<proteinExistence type="predicted"/>
<keyword evidence="8" id="KW-1185">Reference proteome</keyword>